<dbReference type="InterPro" id="IPR032428">
    <property type="entry name" value="TrfB"/>
</dbReference>
<comment type="caution">
    <text evidence="5">The sequence shown here is derived from an EMBL/GenBank/DDBJ whole genome shotgun (WGS) entry which is preliminary data.</text>
</comment>
<dbReference type="Gene3D" id="1.10.10.2690">
    <property type="match status" value="2"/>
</dbReference>
<accession>A0A420RL69</accession>
<dbReference type="Proteomes" id="UP000283569">
    <property type="component" value="Unassembled WGS sequence"/>
</dbReference>
<organism evidence="5 6">
    <name type="scientific">Gibberella intermedia</name>
    <name type="common">Bulb rot disease fungus</name>
    <name type="synonym">Fusarium proliferatum</name>
    <dbReference type="NCBI Taxonomy" id="948311"/>
    <lineage>
        <taxon>Eukaryota</taxon>
        <taxon>Fungi</taxon>
        <taxon>Dikarya</taxon>
        <taxon>Ascomycota</taxon>
        <taxon>Pezizomycotina</taxon>
        <taxon>Sordariomycetes</taxon>
        <taxon>Hypocreomycetidae</taxon>
        <taxon>Hypocreales</taxon>
        <taxon>Nectriaceae</taxon>
        <taxon>Fusarium</taxon>
        <taxon>Fusarium fujikuroi species complex</taxon>
    </lineage>
</organism>
<dbReference type="Pfam" id="PF16509">
    <property type="entry name" value="KORA"/>
    <property type="match status" value="2"/>
</dbReference>
<dbReference type="EMBL" id="MRDB01000263">
    <property type="protein sequence ID" value="RKL17776.1"/>
    <property type="molecule type" value="Genomic_DNA"/>
</dbReference>
<dbReference type="InterPro" id="IPR053721">
    <property type="entry name" value="Fimbrial_Adhesin_Reg"/>
</dbReference>
<keyword evidence="3" id="KW-1133">Transmembrane helix</keyword>
<name>A0A420RL69_GIBIN</name>
<evidence type="ECO:0000313" key="6">
    <source>
        <dbReference type="Proteomes" id="UP000283569"/>
    </source>
</evidence>
<feature type="transmembrane region" description="Helical" evidence="3">
    <location>
        <begin position="50"/>
        <end position="73"/>
    </location>
</feature>
<evidence type="ECO:0000259" key="4">
    <source>
        <dbReference type="Pfam" id="PF16509"/>
    </source>
</evidence>
<evidence type="ECO:0000256" key="2">
    <source>
        <dbReference type="ARBA" id="ARBA00023163"/>
    </source>
</evidence>
<dbReference type="AlphaFoldDB" id="A0A420RL69"/>
<feature type="transmembrane region" description="Helical" evidence="3">
    <location>
        <begin position="117"/>
        <end position="136"/>
    </location>
</feature>
<proteinExistence type="predicted"/>
<sequence>MAVKPVGTAPEPATVVQHAADTFTVAGLGVGPQMSELKQRETRWWRRGKTVALIGGVFGILTVVALCAMPILWPASLSMSELDVPSQIAAALPSEASSALDAIDLATKGSTEMLLKIGMYLGILMFIVGVVLWLLIEAPLTLPMAALSFSALSFLLQSTGVLDSADSARGKEVNVVRLVEASAFASTPAGLYVRAQEALSREELNAKDRALLKAAADSMQGASPGFVPQPRVAALIEQAAYGKARSPAAVQYAEARHRRSGFRNPVPAWQFGGPPPPAFVGLHPDPSCRSCQIGWSRMTKKRLTPAQFQQAVDGLSVGEQTLAIAHGVLVKGLPQSHFVSTLGLSKGAVSQAVHRVWSAVEDDMRLTDAQFNAATTGLNVGPQTLEIAHGVLVQGIPQAHYVTTLGLSKGAVSQAVHRVWSAVQGGVPEGYERVEAVLPLHQAQKVREWDAATRKEIDRLRNT</sequence>
<evidence type="ECO:0000313" key="5">
    <source>
        <dbReference type="EMBL" id="RKL17776.1"/>
    </source>
</evidence>
<evidence type="ECO:0000256" key="3">
    <source>
        <dbReference type="SAM" id="Phobius"/>
    </source>
</evidence>
<evidence type="ECO:0000256" key="1">
    <source>
        <dbReference type="ARBA" id="ARBA00023015"/>
    </source>
</evidence>
<protein>
    <recommendedName>
        <fullName evidence="4">TrfB transcriptional repressor protein domain-containing protein</fullName>
    </recommendedName>
</protein>
<gene>
    <name evidence="5" type="ORF">BFJ72_g15270</name>
</gene>
<keyword evidence="3" id="KW-0472">Membrane</keyword>
<keyword evidence="3" id="KW-0812">Transmembrane</keyword>
<keyword evidence="1" id="KW-0805">Transcription regulation</keyword>
<feature type="domain" description="TrfB transcriptional repressor protein" evidence="4">
    <location>
        <begin position="303"/>
        <end position="361"/>
    </location>
</feature>
<keyword evidence="2" id="KW-0804">Transcription</keyword>
<feature type="domain" description="TrfB transcriptional repressor protein" evidence="4">
    <location>
        <begin position="366"/>
        <end position="448"/>
    </location>
</feature>
<reference evidence="5 6" key="1">
    <citation type="journal article" date="2018" name="Sci. Rep.">
        <title>Characterisation of pathogen-specific regions and novel effector candidates in Fusarium oxysporum f. sp. cepae.</title>
        <authorList>
            <person name="Armitage A.D."/>
            <person name="Taylor A."/>
            <person name="Sobczyk M.K."/>
            <person name="Baxter L."/>
            <person name="Greenfield B.P."/>
            <person name="Bates H.J."/>
            <person name="Wilson F."/>
            <person name="Jackson A.C."/>
            <person name="Ott S."/>
            <person name="Harrison R.J."/>
            <person name="Clarkson J.P."/>
        </authorList>
    </citation>
    <scope>NUCLEOTIDE SEQUENCE [LARGE SCALE GENOMIC DNA]</scope>
    <source>
        <strain evidence="5 6">Fp_A8</strain>
    </source>
</reference>